<dbReference type="PROSITE" id="PS51186">
    <property type="entry name" value="GNAT"/>
    <property type="match status" value="1"/>
</dbReference>
<dbReference type="STRING" id="745366.GA0070213_111146"/>
<dbReference type="Pfam" id="PF13302">
    <property type="entry name" value="Acetyltransf_3"/>
    <property type="match status" value="1"/>
</dbReference>
<accession>A0A1C5JKB9</accession>
<proteinExistence type="predicted"/>
<evidence type="ECO:0000259" key="2">
    <source>
        <dbReference type="PROSITE" id="PS51186"/>
    </source>
</evidence>
<dbReference type="GO" id="GO:0016747">
    <property type="term" value="F:acyltransferase activity, transferring groups other than amino-acyl groups"/>
    <property type="evidence" value="ECO:0007669"/>
    <property type="project" value="InterPro"/>
</dbReference>
<feature type="domain" description="N-acetyltransferase" evidence="2">
    <location>
        <begin position="43"/>
        <end position="211"/>
    </location>
</feature>
<dbReference type="Proteomes" id="UP000199360">
    <property type="component" value="Unassembled WGS sequence"/>
</dbReference>
<organism evidence="3 4">
    <name type="scientific">Micromonospora humi</name>
    <dbReference type="NCBI Taxonomy" id="745366"/>
    <lineage>
        <taxon>Bacteria</taxon>
        <taxon>Bacillati</taxon>
        <taxon>Actinomycetota</taxon>
        <taxon>Actinomycetes</taxon>
        <taxon>Micromonosporales</taxon>
        <taxon>Micromonosporaceae</taxon>
        <taxon>Micromonospora</taxon>
    </lineage>
</organism>
<dbReference type="InterPro" id="IPR051531">
    <property type="entry name" value="N-acetyltransferase"/>
</dbReference>
<evidence type="ECO:0000256" key="1">
    <source>
        <dbReference type="SAM" id="MobiDB-lite"/>
    </source>
</evidence>
<reference evidence="4" key="1">
    <citation type="submission" date="2016-06" db="EMBL/GenBank/DDBJ databases">
        <authorList>
            <person name="Varghese N."/>
            <person name="Submissions Spin"/>
        </authorList>
    </citation>
    <scope>NUCLEOTIDE SEQUENCE [LARGE SCALE GENOMIC DNA]</scope>
    <source>
        <strain evidence="4">DSM 45647</strain>
    </source>
</reference>
<dbReference type="InterPro" id="IPR000182">
    <property type="entry name" value="GNAT_dom"/>
</dbReference>
<gene>
    <name evidence="3" type="ORF">GA0070213_111146</name>
</gene>
<dbReference type="PANTHER" id="PTHR43792:SF1">
    <property type="entry name" value="N-ACETYLTRANSFERASE DOMAIN-CONTAINING PROTEIN"/>
    <property type="match status" value="1"/>
</dbReference>
<feature type="compositionally biased region" description="Basic and acidic residues" evidence="1">
    <location>
        <begin position="1"/>
        <end position="15"/>
    </location>
</feature>
<dbReference type="AlphaFoldDB" id="A0A1C5JKB9"/>
<dbReference type="Gene3D" id="3.40.630.30">
    <property type="match status" value="1"/>
</dbReference>
<keyword evidence="3" id="KW-0808">Transferase</keyword>
<protein>
    <submittedName>
        <fullName evidence="3">Protein N-acetyltransferase, RimJ/RimL family</fullName>
    </submittedName>
</protein>
<dbReference type="EMBL" id="FMDM01000011">
    <property type="protein sequence ID" value="SCG70476.1"/>
    <property type="molecule type" value="Genomic_DNA"/>
</dbReference>
<keyword evidence="4" id="KW-1185">Reference proteome</keyword>
<evidence type="ECO:0000313" key="4">
    <source>
        <dbReference type="Proteomes" id="UP000199360"/>
    </source>
</evidence>
<dbReference type="SUPFAM" id="SSF55729">
    <property type="entry name" value="Acyl-CoA N-acyltransferases (Nat)"/>
    <property type="match status" value="1"/>
</dbReference>
<sequence>MPQSGPRRDPIRARPETGLTGALTGPYPARVLVPDLPLRTARLVLRAFTTDDLAVVRDYRGRPEVTRFLYHQPYDDAAARAAIDRLVRRTALRAPGDVLNLAVTLADTGEFVGDVLLTWTSAEHRQGEIGYVAHPDHTGHGYVTEAARELLRLGFDGLDLHRIVGRLDARNVASARVLERLGMRREAHLRENEFVKGEWTDEAVYALLAREWRAAA</sequence>
<name>A0A1C5JKB9_9ACTN</name>
<feature type="region of interest" description="Disordered" evidence="1">
    <location>
        <begin position="1"/>
        <end position="21"/>
    </location>
</feature>
<dbReference type="InterPro" id="IPR016181">
    <property type="entry name" value="Acyl_CoA_acyltransferase"/>
</dbReference>
<dbReference type="PANTHER" id="PTHR43792">
    <property type="entry name" value="GNAT FAMILY, PUTATIVE (AFU_ORTHOLOGUE AFUA_3G00765)-RELATED-RELATED"/>
    <property type="match status" value="1"/>
</dbReference>
<evidence type="ECO:0000313" key="3">
    <source>
        <dbReference type="EMBL" id="SCG70476.1"/>
    </source>
</evidence>